<reference evidence="1 2" key="1">
    <citation type="submission" date="2016-10" db="EMBL/GenBank/DDBJ databases">
        <title>Systematic genetic and metabolomic analysis of Xenorhabdus and Photorhabdus spp., highlights the requirements for a dual symbiotic and pathogenic life style.</title>
        <authorList>
            <person name="Tobias N.J."/>
            <person name="Wolff H."/>
            <person name="Djahanschiri B."/>
            <person name="Pidot S.J."/>
            <person name="Stinear T.P."/>
            <person name="Ebersberger I."/>
            <person name="Bode H.B."/>
        </authorList>
    </citation>
    <scope>NUCLEOTIDE SEQUENCE [LARGE SCALE GENOMIC DNA]</scope>
    <source>
        <strain evidence="1 2">DSM 22392</strain>
    </source>
</reference>
<dbReference type="EMBL" id="MUBJ01000004">
    <property type="protein sequence ID" value="OTA17353.1"/>
    <property type="molecule type" value="Genomic_DNA"/>
</dbReference>
<evidence type="ECO:0000313" key="2">
    <source>
        <dbReference type="Proteomes" id="UP000194350"/>
    </source>
</evidence>
<sequence length="30" mass="3429">MEEVLSQISIVHILNKQKALCAEYSGTLFY</sequence>
<comment type="caution">
    <text evidence="1">The sequence shown here is derived from an EMBL/GenBank/DDBJ whole genome shotgun (WGS) entry which is preliminary data.</text>
</comment>
<accession>A0A1Y2SFG2</accession>
<protein>
    <submittedName>
        <fullName evidence="1">Uncharacterized protein</fullName>
    </submittedName>
</protein>
<dbReference type="Proteomes" id="UP000194350">
    <property type="component" value="Unassembled WGS sequence"/>
</dbReference>
<evidence type="ECO:0000313" key="1">
    <source>
        <dbReference type="EMBL" id="OTA17353.1"/>
    </source>
</evidence>
<gene>
    <name evidence="1" type="ORF">Xvie_01205</name>
</gene>
<keyword evidence="2" id="KW-1185">Reference proteome</keyword>
<proteinExistence type="predicted"/>
<name>A0A1Y2SFG2_9GAMM</name>
<organism evidence="1 2">
    <name type="scientific">Xenorhabdus vietnamensis</name>
    <dbReference type="NCBI Taxonomy" id="351656"/>
    <lineage>
        <taxon>Bacteria</taxon>
        <taxon>Pseudomonadati</taxon>
        <taxon>Pseudomonadota</taxon>
        <taxon>Gammaproteobacteria</taxon>
        <taxon>Enterobacterales</taxon>
        <taxon>Morganellaceae</taxon>
        <taxon>Xenorhabdus</taxon>
    </lineage>
</organism>
<dbReference type="AlphaFoldDB" id="A0A1Y2SFG2"/>